<dbReference type="PANTHER" id="PTHR42705">
    <property type="entry name" value="BIFUNCTIONAL NON-HOMOLOGOUS END JOINING PROTEIN LIGD"/>
    <property type="match status" value="1"/>
</dbReference>
<dbReference type="PANTHER" id="PTHR42705:SF2">
    <property type="entry name" value="BIFUNCTIONAL NON-HOMOLOGOUS END JOINING PROTEIN LIGD"/>
    <property type="match status" value="1"/>
</dbReference>
<dbReference type="Pfam" id="PF21686">
    <property type="entry name" value="LigD_Prim-Pol"/>
    <property type="match status" value="1"/>
</dbReference>
<gene>
    <name evidence="2" type="ORF">D3H65_32250</name>
</gene>
<evidence type="ECO:0000259" key="1">
    <source>
        <dbReference type="Pfam" id="PF21686"/>
    </source>
</evidence>
<dbReference type="NCBIfam" id="TIGR02778">
    <property type="entry name" value="ligD_pol"/>
    <property type="match status" value="1"/>
</dbReference>
<dbReference type="AlphaFoldDB" id="A0A3B7N997"/>
<dbReference type="KEGG" id="pseg:D3H65_32250"/>
<dbReference type="OrthoDB" id="9802472at2"/>
<name>A0A3B7N997_9BACT</name>
<proteinExistence type="predicted"/>
<dbReference type="Gene3D" id="3.90.920.10">
    <property type="entry name" value="DNA primase, PRIM domain"/>
    <property type="match status" value="1"/>
</dbReference>
<dbReference type="InterPro" id="IPR052171">
    <property type="entry name" value="NHEJ_LigD"/>
</dbReference>
<dbReference type="Proteomes" id="UP000263900">
    <property type="component" value="Chromosome"/>
</dbReference>
<feature type="domain" description="DNA ligase D polymerase" evidence="1">
    <location>
        <begin position="36"/>
        <end position="290"/>
    </location>
</feature>
<dbReference type="RefSeq" id="WP_119054253.1">
    <property type="nucleotide sequence ID" value="NZ_CP032157.1"/>
</dbReference>
<reference evidence="2 3" key="1">
    <citation type="submission" date="2018-09" db="EMBL/GenBank/DDBJ databases">
        <title>Genome sequencing of strain 6GH32-13.</title>
        <authorList>
            <person name="Weon H.-Y."/>
            <person name="Heo J."/>
            <person name="Kwon S.-W."/>
        </authorList>
    </citation>
    <scope>NUCLEOTIDE SEQUENCE [LARGE SCALE GENOMIC DNA]</scope>
    <source>
        <strain evidence="2 3">5GH32-13</strain>
    </source>
</reference>
<keyword evidence="3" id="KW-1185">Reference proteome</keyword>
<sequence length="309" mass="35103">MAVKEQTAKESVVTINRRSLKLTNLSKIYFPREKITKGDVIAYYNTMADHILPYLKNRPLSLKRNPNGILDKGFYHKDAAEEGPSWIKSFDQYAESSKKMVNYIVCNDKATLIYLANLGCIEMNPWNSTTRTPDKPTYLMIDIDPSDKNTFDQVVTVAQAVQEVLNRAGAVSYCKTSGATGIHVYVPLNARYTYEVAREFAHIVATLVQEQLPDLTSLERNLRKRGNKIYVDYLQNSQGQTLASAYSLRPVEDASVSTPLLWKEMKHGLHPSQFTIYNIEKRVKKLGDIFYMVLKEGNNLKGCLKNLGY</sequence>
<dbReference type="EMBL" id="CP032157">
    <property type="protein sequence ID" value="AXY78381.1"/>
    <property type="molecule type" value="Genomic_DNA"/>
</dbReference>
<accession>A0A3B7N997</accession>
<dbReference type="InterPro" id="IPR014145">
    <property type="entry name" value="LigD_pol_dom"/>
</dbReference>
<protein>
    <submittedName>
        <fullName evidence="2">DNA polymerase LigD</fullName>
    </submittedName>
</protein>
<dbReference type="CDD" id="cd04865">
    <property type="entry name" value="LigD_Pol_like_2"/>
    <property type="match status" value="1"/>
</dbReference>
<evidence type="ECO:0000313" key="2">
    <source>
        <dbReference type="EMBL" id="AXY78381.1"/>
    </source>
</evidence>
<evidence type="ECO:0000313" key="3">
    <source>
        <dbReference type="Proteomes" id="UP000263900"/>
    </source>
</evidence>
<organism evidence="2 3">
    <name type="scientific">Paraflavitalea soli</name>
    <dbReference type="NCBI Taxonomy" id="2315862"/>
    <lineage>
        <taxon>Bacteria</taxon>
        <taxon>Pseudomonadati</taxon>
        <taxon>Bacteroidota</taxon>
        <taxon>Chitinophagia</taxon>
        <taxon>Chitinophagales</taxon>
        <taxon>Chitinophagaceae</taxon>
        <taxon>Paraflavitalea</taxon>
    </lineage>
</organism>